<dbReference type="EMBL" id="MGKJ01000015">
    <property type="protein sequence ID" value="OGN23801.1"/>
    <property type="molecule type" value="Genomic_DNA"/>
</dbReference>
<name>A0A1F8GET9_9BACT</name>
<dbReference type="STRING" id="1802695.A3A13_02025"/>
<dbReference type="InterPro" id="IPR055360">
    <property type="entry name" value="bAvd"/>
</dbReference>
<reference evidence="2 3" key="1">
    <citation type="journal article" date="2016" name="Nat. Commun.">
        <title>Thousands of microbial genomes shed light on interconnected biogeochemical processes in an aquifer system.</title>
        <authorList>
            <person name="Anantharaman K."/>
            <person name="Brown C.T."/>
            <person name="Hug L.A."/>
            <person name="Sharon I."/>
            <person name="Castelle C.J."/>
            <person name="Probst A.J."/>
            <person name="Thomas B.C."/>
            <person name="Singh A."/>
            <person name="Wilkins M.J."/>
            <person name="Karaoz U."/>
            <person name="Brodie E.L."/>
            <person name="Williams K.H."/>
            <person name="Hubbard S.S."/>
            <person name="Banfield J.F."/>
        </authorList>
    </citation>
    <scope>NUCLEOTIDE SEQUENCE [LARGE SCALE GENOMIC DNA]</scope>
</reference>
<feature type="domain" description="bAvd-like" evidence="1">
    <location>
        <begin position="18"/>
        <end position="107"/>
    </location>
</feature>
<dbReference type="Pfam" id="PF22296">
    <property type="entry name" value="bAvd"/>
    <property type="match status" value="1"/>
</dbReference>
<dbReference type="Proteomes" id="UP000178911">
    <property type="component" value="Unassembled WGS sequence"/>
</dbReference>
<evidence type="ECO:0000313" key="2">
    <source>
        <dbReference type="EMBL" id="OGN23801.1"/>
    </source>
</evidence>
<comment type="caution">
    <text evidence="2">The sequence shown here is derived from an EMBL/GenBank/DDBJ whole genome shotgun (WGS) entry which is preliminary data.</text>
</comment>
<gene>
    <name evidence="2" type="ORF">A3A13_02025</name>
</gene>
<organism evidence="2 3">
    <name type="scientific">Candidatus Yanofskybacteria bacterium RIFCSPLOWO2_01_FULL_43_22</name>
    <dbReference type="NCBI Taxonomy" id="1802695"/>
    <lineage>
        <taxon>Bacteria</taxon>
        <taxon>Candidatus Yanofskyibacteriota</taxon>
    </lineage>
</organism>
<dbReference type="Gene3D" id="1.20.1440.60">
    <property type="entry name" value="23S rRNA-intervening sequence"/>
    <property type="match status" value="1"/>
</dbReference>
<protein>
    <recommendedName>
        <fullName evidence="1">bAvd-like domain-containing protein</fullName>
    </recommendedName>
</protein>
<dbReference type="InterPro" id="IPR036583">
    <property type="entry name" value="23S_rRNA_IVS_sf"/>
</dbReference>
<dbReference type="CDD" id="cd16376">
    <property type="entry name" value="Avd_like"/>
    <property type="match status" value="1"/>
</dbReference>
<dbReference type="AlphaFoldDB" id="A0A1F8GET9"/>
<evidence type="ECO:0000259" key="1">
    <source>
        <dbReference type="Pfam" id="PF22296"/>
    </source>
</evidence>
<evidence type="ECO:0000313" key="3">
    <source>
        <dbReference type="Proteomes" id="UP000178911"/>
    </source>
</evidence>
<sequence>MSIIQRLIGAYKLWQEYIGHFPKKSRHTLGGKIDSLFIETAELMFTASYLTKDKKLPYIQKALGTFDLLKFFLQVAWETGSLDNKKYGALSESLSEIGRMLGAWYKQAQTPSK</sequence>
<accession>A0A1F8GET9</accession>
<proteinExistence type="predicted"/>